<dbReference type="KEGG" id="rbi:RB2501_02765"/>
<evidence type="ECO:0000313" key="4">
    <source>
        <dbReference type="Proteomes" id="UP000009049"/>
    </source>
</evidence>
<dbReference type="InterPro" id="IPR029010">
    <property type="entry name" value="ThuA-like"/>
</dbReference>
<protein>
    <recommendedName>
        <fullName evidence="2">ThuA-like domain-containing protein</fullName>
    </recommendedName>
</protein>
<proteinExistence type="predicted"/>
<accession>A4CPJ0</accession>
<evidence type="ECO:0000259" key="2">
    <source>
        <dbReference type="Pfam" id="PF06283"/>
    </source>
</evidence>
<dbReference type="STRING" id="313596.RB2501_02765"/>
<dbReference type="EMBL" id="CP001712">
    <property type="protein sequence ID" value="EAR14311.1"/>
    <property type="molecule type" value="Genomic_DNA"/>
</dbReference>
<dbReference type="AlphaFoldDB" id="A4CPJ0"/>
<evidence type="ECO:0000256" key="1">
    <source>
        <dbReference type="SAM" id="SignalP"/>
    </source>
</evidence>
<gene>
    <name evidence="3" type="ordered locus">RB2501_02765</name>
</gene>
<dbReference type="InterPro" id="IPR029062">
    <property type="entry name" value="Class_I_gatase-like"/>
</dbReference>
<dbReference type="Pfam" id="PF06283">
    <property type="entry name" value="ThuA"/>
    <property type="match status" value="1"/>
</dbReference>
<dbReference type="HOGENOM" id="CLU_068674_0_0_10"/>
<dbReference type="Gene3D" id="3.40.50.880">
    <property type="match status" value="1"/>
</dbReference>
<organism evidence="3 4">
    <name type="scientific">Robiginitalea biformata (strain ATCC BAA-864 / DSM 15991 / KCTC 12146 / HTCC2501)</name>
    <dbReference type="NCBI Taxonomy" id="313596"/>
    <lineage>
        <taxon>Bacteria</taxon>
        <taxon>Pseudomonadati</taxon>
        <taxon>Bacteroidota</taxon>
        <taxon>Flavobacteriia</taxon>
        <taxon>Flavobacteriales</taxon>
        <taxon>Flavobacteriaceae</taxon>
        <taxon>Robiginitalea</taxon>
    </lineage>
</organism>
<keyword evidence="1" id="KW-0732">Signal</keyword>
<dbReference type="eggNOG" id="COG3828">
    <property type="taxonomic scope" value="Bacteria"/>
</dbReference>
<reference evidence="3 4" key="1">
    <citation type="journal article" date="2009" name="J. Bacteriol.">
        <title>Complete genome sequence of Robiginitalea biformata HTCC2501.</title>
        <authorList>
            <person name="Oh H.M."/>
            <person name="Giovannoni S.J."/>
            <person name="Lee K."/>
            <person name="Ferriera S."/>
            <person name="Johnson J."/>
            <person name="Cho J.C."/>
        </authorList>
    </citation>
    <scope>NUCLEOTIDE SEQUENCE [LARGE SCALE GENOMIC DNA]</scope>
    <source>
        <strain evidence="4">ATCC BAA-864 / HTCC2501 / KCTC 12146</strain>
    </source>
</reference>
<evidence type="ECO:0000313" key="3">
    <source>
        <dbReference type="EMBL" id="EAR14311.1"/>
    </source>
</evidence>
<feature type="chain" id="PRO_5002667622" description="ThuA-like domain-containing protein" evidence="1">
    <location>
        <begin position="30"/>
        <end position="332"/>
    </location>
</feature>
<dbReference type="SUPFAM" id="SSF52317">
    <property type="entry name" value="Class I glutamine amidotransferase-like"/>
    <property type="match status" value="1"/>
</dbReference>
<keyword evidence="4" id="KW-1185">Reference proteome</keyword>
<dbReference type="RefSeq" id="WP_015755747.1">
    <property type="nucleotide sequence ID" value="NC_013222.1"/>
</dbReference>
<name>A4CPJ0_ROBBH</name>
<sequence length="332" mass="36815">MKYATPIKNAILASVCLVACLPGMGCRQAAEPTGQAAETEKKPHVVFVIGDEEYRSEESMPMLAGILKRELDAEVTLCFSVDSSGVIDPNRLDHIQGLAALDSADLMVLFTRFRALPEAELAHITRFAESGKPMVGFRTATHAFLYPDSTENARMNNAWPARVFGQQWITHHGHFEDGNDPLTAVSLAEGVEHPILTDVNAFQAYSWLYHVDGGDWELQGDAAPLLIGRSLRSKHEMDGRLDEFPLVNPVAWTKSYTGESGKTSRVFFTTLGHPYDFRNPNMRRLALNGIYWALGLEVPEDMDVSYTQPYQPNNSGFGEVYKKGLLPEGQLP</sequence>
<feature type="domain" description="ThuA-like" evidence="2">
    <location>
        <begin position="99"/>
        <end position="293"/>
    </location>
</feature>
<feature type="signal peptide" evidence="1">
    <location>
        <begin position="1"/>
        <end position="29"/>
    </location>
</feature>
<dbReference type="Proteomes" id="UP000009049">
    <property type="component" value="Chromosome"/>
</dbReference>